<keyword evidence="8" id="KW-1185">Reference proteome</keyword>
<feature type="transmembrane region" description="Helical" evidence="5">
    <location>
        <begin position="119"/>
        <end position="138"/>
    </location>
</feature>
<dbReference type="EMBL" id="BMKX01000010">
    <property type="protein sequence ID" value="GGJ70771.1"/>
    <property type="molecule type" value="Genomic_DNA"/>
</dbReference>
<dbReference type="RefSeq" id="WP_229677195.1">
    <property type="nucleotide sequence ID" value="NZ_BMKX01000010.1"/>
</dbReference>
<feature type="transmembrane region" description="Helical" evidence="5">
    <location>
        <begin position="261"/>
        <end position="283"/>
    </location>
</feature>
<sequence length="578" mass="62372">MFIFVGMVLASYVNSSQQAMPFIDSNGALMNLIKIAGFAGVALVANDGLRDRDRFLVLLNRLAWFGGGYALLGLAQFFTGLNFVDQINIPGLVGGGAGGVDSRAGFVRPESTARHTLEYASVLSVTLPIALTMAIHGAEKRLIFRWLPTALICGAAMLSVTRSALIGIVVVMLILVPTWAPRVRKIALFAGIAGLGVLYVAVPGIAGTIMGMFSGSDSSIDSRTSSYPAISGYLLVSPWLGRGLGTMTADYRIFDNQFIGLLIELGIVGSLAFITLVLVSSFCTIFRRRGTDIKISALGPAIGAGILAAALLSAFFDSFHFPQSIGMISLMIGLAGAHWNLSPDIVDIQPVNFSSPDALTKPAKMQISRLLLVLLRWWFVVVLILAAFIPLGFHIRGASGVFYTKFDIVFQAPPGATKDNALRTEASSTVHYAAMVQRIYQNKHHEADIRPVRAPLYGTGMRDIEAVYLPSSGGQWQTNFNKSQITVEIVKDTPEEAERRATEITKEITALAIAPQTDTGVWKESQITTERVAQTIPVGYIDVRIKYALAVLLVLALGTAFAGAMSLNKFVKWRHSKN</sequence>
<feature type="transmembrane region" description="Helical" evidence="5">
    <location>
        <begin position="58"/>
        <end position="78"/>
    </location>
</feature>
<dbReference type="PANTHER" id="PTHR37422:SF23">
    <property type="entry name" value="TEICHURONIC ACID BIOSYNTHESIS PROTEIN TUAE"/>
    <property type="match status" value="1"/>
</dbReference>
<evidence type="ECO:0000256" key="4">
    <source>
        <dbReference type="ARBA" id="ARBA00023136"/>
    </source>
</evidence>
<dbReference type="InterPro" id="IPR051533">
    <property type="entry name" value="WaaL-like"/>
</dbReference>
<keyword evidence="3 5" id="KW-1133">Transmembrane helix</keyword>
<protein>
    <recommendedName>
        <fullName evidence="6">O-antigen ligase-related domain-containing protein</fullName>
    </recommendedName>
</protein>
<evidence type="ECO:0000313" key="7">
    <source>
        <dbReference type="EMBL" id="GGJ70771.1"/>
    </source>
</evidence>
<feature type="transmembrane region" description="Helical" evidence="5">
    <location>
        <begin position="295"/>
        <end position="315"/>
    </location>
</feature>
<dbReference type="GeneID" id="303305534"/>
<keyword evidence="4 5" id="KW-0472">Membrane</keyword>
<name>A0ABQ2DRV4_9MICC</name>
<dbReference type="PANTHER" id="PTHR37422">
    <property type="entry name" value="TEICHURONIC ACID BIOSYNTHESIS PROTEIN TUAE"/>
    <property type="match status" value="1"/>
</dbReference>
<organism evidence="7 8">
    <name type="scientific">Glutamicibacter ardleyensis</name>
    <dbReference type="NCBI Taxonomy" id="225894"/>
    <lineage>
        <taxon>Bacteria</taxon>
        <taxon>Bacillati</taxon>
        <taxon>Actinomycetota</taxon>
        <taxon>Actinomycetes</taxon>
        <taxon>Micrococcales</taxon>
        <taxon>Micrococcaceae</taxon>
        <taxon>Glutamicibacter</taxon>
    </lineage>
</organism>
<evidence type="ECO:0000256" key="2">
    <source>
        <dbReference type="ARBA" id="ARBA00022692"/>
    </source>
</evidence>
<evidence type="ECO:0000313" key="8">
    <source>
        <dbReference type="Proteomes" id="UP000606115"/>
    </source>
</evidence>
<feature type="transmembrane region" description="Helical" evidence="5">
    <location>
        <begin position="186"/>
        <end position="213"/>
    </location>
</feature>
<evidence type="ECO:0000256" key="1">
    <source>
        <dbReference type="ARBA" id="ARBA00004141"/>
    </source>
</evidence>
<feature type="transmembrane region" description="Helical" evidence="5">
    <location>
        <begin position="150"/>
        <end position="180"/>
    </location>
</feature>
<accession>A0ABQ2DRV4</accession>
<feature type="transmembrane region" description="Helical" evidence="5">
    <location>
        <begin position="25"/>
        <end position="46"/>
    </location>
</feature>
<feature type="transmembrane region" description="Helical" evidence="5">
    <location>
        <begin position="370"/>
        <end position="393"/>
    </location>
</feature>
<dbReference type="Pfam" id="PF04932">
    <property type="entry name" value="Wzy_C"/>
    <property type="match status" value="1"/>
</dbReference>
<feature type="domain" description="O-antigen ligase-related" evidence="6">
    <location>
        <begin position="150"/>
        <end position="274"/>
    </location>
</feature>
<reference evidence="8" key="1">
    <citation type="journal article" date="2019" name="Int. J. Syst. Evol. Microbiol.">
        <title>The Global Catalogue of Microorganisms (GCM) 10K type strain sequencing project: providing services to taxonomists for standard genome sequencing and annotation.</title>
        <authorList>
            <consortium name="The Broad Institute Genomics Platform"/>
            <consortium name="The Broad Institute Genome Sequencing Center for Infectious Disease"/>
            <person name="Wu L."/>
            <person name="Ma J."/>
        </authorList>
    </citation>
    <scope>NUCLEOTIDE SEQUENCE [LARGE SCALE GENOMIC DNA]</scope>
    <source>
        <strain evidence="8">CGMCC 1.3685</strain>
    </source>
</reference>
<evidence type="ECO:0000256" key="3">
    <source>
        <dbReference type="ARBA" id="ARBA00022989"/>
    </source>
</evidence>
<evidence type="ECO:0000256" key="5">
    <source>
        <dbReference type="SAM" id="Phobius"/>
    </source>
</evidence>
<dbReference type="Proteomes" id="UP000606115">
    <property type="component" value="Unassembled WGS sequence"/>
</dbReference>
<gene>
    <name evidence="7" type="ORF">GCM10007173_32010</name>
</gene>
<comment type="subcellular location">
    <subcellularLocation>
        <location evidence="1">Membrane</location>
        <topology evidence="1">Multi-pass membrane protein</topology>
    </subcellularLocation>
</comment>
<feature type="transmembrane region" description="Helical" evidence="5">
    <location>
        <begin position="547"/>
        <end position="567"/>
    </location>
</feature>
<dbReference type="InterPro" id="IPR007016">
    <property type="entry name" value="O-antigen_ligase-rel_domated"/>
</dbReference>
<keyword evidence="2 5" id="KW-0812">Transmembrane</keyword>
<evidence type="ECO:0000259" key="6">
    <source>
        <dbReference type="Pfam" id="PF04932"/>
    </source>
</evidence>
<proteinExistence type="predicted"/>
<comment type="caution">
    <text evidence="7">The sequence shown here is derived from an EMBL/GenBank/DDBJ whole genome shotgun (WGS) entry which is preliminary data.</text>
</comment>